<dbReference type="EMBL" id="QKZK01000077">
    <property type="protein sequence ID" value="PZX09648.1"/>
    <property type="molecule type" value="Genomic_DNA"/>
</dbReference>
<dbReference type="InterPro" id="IPR036078">
    <property type="entry name" value="Spo11/TopoVI_A_sf"/>
</dbReference>
<dbReference type="GO" id="GO:0003677">
    <property type="term" value="F:DNA binding"/>
    <property type="evidence" value="ECO:0007669"/>
    <property type="project" value="InterPro"/>
</dbReference>
<feature type="domain" description="Wadjet protein JetD C-terminal" evidence="1">
    <location>
        <begin position="207"/>
        <end position="377"/>
    </location>
</feature>
<reference evidence="3 4" key="1">
    <citation type="submission" date="2018-06" db="EMBL/GenBank/DDBJ databases">
        <title>Genomic Encyclopedia of Archaeal and Bacterial Type Strains, Phase II (KMG-II): from individual species to whole genera.</title>
        <authorList>
            <person name="Goeker M."/>
        </authorList>
    </citation>
    <scope>NUCLEOTIDE SEQUENCE [LARGE SCALE GENOMIC DNA]</scope>
    <source>
        <strain evidence="3 4">DSM 6779</strain>
    </source>
</reference>
<dbReference type="Proteomes" id="UP000249239">
    <property type="component" value="Unassembled WGS sequence"/>
</dbReference>
<evidence type="ECO:0008006" key="5">
    <source>
        <dbReference type="Google" id="ProtNLM"/>
    </source>
</evidence>
<dbReference type="Pfam" id="PF09983">
    <property type="entry name" value="JetD_C"/>
    <property type="match status" value="1"/>
</dbReference>
<dbReference type="OrthoDB" id="322908at2"/>
<evidence type="ECO:0000313" key="4">
    <source>
        <dbReference type="Proteomes" id="UP000249239"/>
    </source>
</evidence>
<evidence type="ECO:0000259" key="2">
    <source>
        <dbReference type="Pfam" id="PF11795"/>
    </source>
</evidence>
<keyword evidence="4" id="KW-1185">Reference proteome</keyword>
<name>A0A2W7MP84_9BACT</name>
<dbReference type="InterPro" id="IPR024537">
    <property type="entry name" value="DUF3322"/>
</dbReference>
<dbReference type="AlphaFoldDB" id="A0A2W7MP84"/>
<dbReference type="GO" id="GO:0005694">
    <property type="term" value="C:chromosome"/>
    <property type="evidence" value="ECO:0007669"/>
    <property type="project" value="InterPro"/>
</dbReference>
<feature type="domain" description="DUF3322" evidence="2">
    <location>
        <begin position="4"/>
        <end position="183"/>
    </location>
</feature>
<dbReference type="RefSeq" id="WP_111447287.1">
    <property type="nucleotide sequence ID" value="NZ_QKZK01000077.1"/>
</dbReference>
<organism evidence="3 4">
    <name type="scientific">Breznakibacter xylanolyticus</name>
    <dbReference type="NCBI Taxonomy" id="990"/>
    <lineage>
        <taxon>Bacteria</taxon>
        <taxon>Pseudomonadati</taxon>
        <taxon>Bacteroidota</taxon>
        <taxon>Bacteroidia</taxon>
        <taxon>Marinilabiliales</taxon>
        <taxon>Marinilabiliaceae</taxon>
        <taxon>Breznakibacter</taxon>
    </lineage>
</organism>
<sequence>MITPKEIKDKAERKYISFLQSLVENRSFEKLVIRGDKSYTKSSLSEFEKEIQQIVSQSKEKKGYGYTLEFQQIKTKSLGIQDLPISIFFDTEKDFLKFLGKEKEVELFKTSVEIIINAFPELKDWIIKNPIKVVNNQPEWDSILKVCRYFKQNPKPNLYIRELPIKVHTKFIERNQSVIKELLNILIPEHINSEEKEFEKRFNLKFAEPQIRFKVLDRAIAEKFFSGVDDIAVPISQFETLNLPIKKVLVVENKTTLYTTLTLPKMNDTIAIFGSGYGVYNLKNVHWFAKLELLYWGDIDVQGFEILSQFRGYFPLTKSILMDIITFEKFFENDLGTQTNICTSLNLTDSELKLYEILKTNNWRLEQEKIPFDYVNEFFDRENLAS</sequence>
<gene>
    <name evidence="3" type="ORF">LX69_03535</name>
</gene>
<dbReference type="InterPro" id="IPR024534">
    <property type="entry name" value="JetD_C"/>
</dbReference>
<protein>
    <recommendedName>
        <fullName evidence="5">Wadjet protein JetD C-terminal domain-containing protein</fullName>
    </recommendedName>
</protein>
<dbReference type="Pfam" id="PF11795">
    <property type="entry name" value="DUF3322"/>
    <property type="match status" value="1"/>
</dbReference>
<comment type="caution">
    <text evidence="3">The sequence shown here is derived from an EMBL/GenBank/DDBJ whole genome shotgun (WGS) entry which is preliminary data.</text>
</comment>
<dbReference type="SUPFAM" id="SSF56726">
    <property type="entry name" value="DNA topoisomerase IV, alpha subunit"/>
    <property type="match status" value="1"/>
</dbReference>
<evidence type="ECO:0000313" key="3">
    <source>
        <dbReference type="EMBL" id="PZX09648.1"/>
    </source>
</evidence>
<proteinExistence type="predicted"/>
<evidence type="ECO:0000259" key="1">
    <source>
        <dbReference type="Pfam" id="PF09983"/>
    </source>
</evidence>
<accession>A0A2W7MP84</accession>